<protein>
    <submittedName>
        <fullName evidence="3">HpcH/HpaI aldolase/citrate lyase family protein</fullName>
    </submittedName>
</protein>
<gene>
    <name evidence="3" type="ORF">SAMN02745244_02755</name>
</gene>
<keyword evidence="1" id="KW-0479">Metal-binding</keyword>
<evidence type="ECO:0000259" key="2">
    <source>
        <dbReference type="Pfam" id="PF03328"/>
    </source>
</evidence>
<dbReference type="GO" id="GO:0016829">
    <property type="term" value="F:lyase activity"/>
    <property type="evidence" value="ECO:0007669"/>
    <property type="project" value="UniProtKB-KW"/>
</dbReference>
<dbReference type="OrthoDB" id="278846at2"/>
<dbReference type="Proteomes" id="UP000184512">
    <property type="component" value="Unassembled WGS sequence"/>
</dbReference>
<feature type="domain" description="HpcH/HpaI aldolase/citrate lyase" evidence="2">
    <location>
        <begin position="11"/>
        <end position="110"/>
    </location>
</feature>
<name>A0A1M6K7L2_9ACTN</name>
<dbReference type="InterPro" id="IPR005000">
    <property type="entry name" value="Aldolase/citrate-lyase_domain"/>
</dbReference>
<accession>A0A1M6K7L2</accession>
<dbReference type="SUPFAM" id="SSF51621">
    <property type="entry name" value="Phosphoenolpyruvate/pyruvate domain"/>
    <property type="match status" value="1"/>
</dbReference>
<dbReference type="GO" id="GO:0046872">
    <property type="term" value="F:metal ion binding"/>
    <property type="evidence" value="ECO:0007669"/>
    <property type="project" value="UniProtKB-KW"/>
</dbReference>
<dbReference type="InterPro" id="IPR015813">
    <property type="entry name" value="Pyrv/PenolPyrv_kinase-like_dom"/>
</dbReference>
<proteinExistence type="predicted"/>
<keyword evidence="3" id="KW-0456">Lyase</keyword>
<keyword evidence="4" id="KW-1185">Reference proteome</keyword>
<evidence type="ECO:0000313" key="4">
    <source>
        <dbReference type="Proteomes" id="UP000184512"/>
    </source>
</evidence>
<dbReference type="RefSeq" id="WP_073189279.1">
    <property type="nucleotide sequence ID" value="NZ_FQZG01000057.1"/>
</dbReference>
<dbReference type="STRING" id="1123357.SAMN02745244_02755"/>
<dbReference type="Pfam" id="PF03328">
    <property type="entry name" value="HpcH_HpaI"/>
    <property type="match status" value="1"/>
</dbReference>
<evidence type="ECO:0000256" key="1">
    <source>
        <dbReference type="ARBA" id="ARBA00022723"/>
    </source>
</evidence>
<dbReference type="AlphaFoldDB" id="A0A1M6K7L2"/>
<dbReference type="Gene3D" id="3.20.20.60">
    <property type="entry name" value="Phosphoenolpyruvate-binding domains"/>
    <property type="match status" value="1"/>
</dbReference>
<dbReference type="EMBL" id="FQZG01000057">
    <property type="protein sequence ID" value="SHJ54949.1"/>
    <property type="molecule type" value="Genomic_DNA"/>
</dbReference>
<reference evidence="3 4" key="1">
    <citation type="submission" date="2016-11" db="EMBL/GenBank/DDBJ databases">
        <authorList>
            <person name="Jaros S."/>
            <person name="Januszkiewicz K."/>
            <person name="Wedrychowicz H."/>
        </authorList>
    </citation>
    <scope>NUCLEOTIDE SEQUENCE [LARGE SCALE GENOMIC DNA]</scope>
    <source>
        <strain evidence="3 4">DSM 12906</strain>
    </source>
</reference>
<sequence length="279" mass="30538">MTDAIEWMLITANPELARHAEASGVHRIFIDMEVNGKAERQGHLDTHKAAHTFDDISAVRSVLTSSELMVRVNPLHGETRREVDEALARGADRLMLPMFTTVDEVAAFRGLVPAGTPITYLAETPQALVRTEAWMRHLRLGDEVHYGLNDLSIAMGLDFLFEPLAADLLSEPARLLKAAGIPFGIGGIARPAGGELPASVVLGEHVRLGSSRLILSRAFHGSAKTVRELRARLDLPAEIAELRNIEERWRTGSADALAKNQRVLAGHCFRLAEARRNAA</sequence>
<dbReference type="InterPro" id="IPR040442">
    <property type="entry name" value="Pyrv_kinase-like_dom_sf"/>
</dbReference>
<evidence type="ECO:0000313" key="3">
    <source>
        <dbReference type="EMBL" id="SHJ54949.1"/>
    </source>
</evidence>
<organism evidence="3 4">
    <name type="scientific">Tessaracoccus bendigoensis DSM 12906</name>
    <dbReference type="NCBI Taxonomy" id="1123357"/>
    <lineage>
        <taxon>Bacteria</taxon>
        <taxon>Bacillati</taxon>
        <taxon>Actinomycetota</taxon>
        <taxon>Actinomycetes</taxon>
        <taxon>Propionibacteriales</taxon>
        <taxon>Propionibacteriaceae</taxon>
        <taxon>Tessaracoccus</taxon>
    </lineage>
</organism>